<evidence type="ECO:0000259" key="1">
    <source>
        <dbReference type="PROSITE" id="PS51819"/>
    </source>
</evidence>
<protein>
    <submittedName>
        <fullName evidence="2">Putative enzyme related to lactoylglutathione lyase</fullName>
    </submittedName>
</protein>
<proteinExistence type="predicted"/>
<dbReference type="PROSITE" id="PS51819">
    <property type="entry name" value="VOC"/>
    <property type="match status" value="1"/>
</dbReference>
<dbReference type="InterPro" id="IPR037523">
    <property type="entry name" value="VOC_core"/>
</dbReference>
<organism evidence="2 3">
    <name type="scientific">Leisingera aquaemixtae</name>
    <dbReference type="NCBI Taxonomy" id="1396826"/>
    <lineage>
        <taxon>Bacteria</taxon>
        <taxon>Pseudomonadati</taxon>
        <taxon>Pseudomonadota</taxon>
        <taxon>Alphaproteobacteria</taxon>
        <taxon>Rhodobacterales</taxon>
        <taxon>Roseobacteraceae</taxon>
        <taxon>Leisingera</taxon>
    </lineage>
</organism>
<feature type="domain" description="VOC" evidence="1">
    <location>
        <begin position="6"/>
        <end position="124"/>
    </location>
</feature>
<keyword evidence="2" id="KW-0456">Lyase</keyword>
<dbReference type="InterPro" id="IPR004360">
    <property type="entry name" value="Glyas_Fos-R_dOase_dom"/>
</dbReference>
<dbReference type="InterPro" id="IPR052164">
    <property type="entry name" value="Anthracycline_SecMetBiosynth"/>
</dbReference>
<evidence type="ECO:0000313" key="3">
    <source>
        <dbReference type="Proteomes" id="UP000051326"/>
    </source>
</evidence>
<dbReference type="GO" id="GO:0016829">
    <property type="term" value="F:lyase activity"/>
    <property type="evidence" value="ECO:0007669"/>
    <property type="project" value="UniProtKB-KW"/>
</dbReference>
<dbReference type="STRING" id="1396826.PHA8399_03683"/>
<accession>A0A0N7M561</accession>
<evidence type="ECO:0000313" key="2">
    <source>
        <dbReference type="EMBL" id="CUI01538.1"/>
    </source>
</evidence>
<sequence length="133" mass="14640">MARVTGIGGVFIKARGDAKALAAWYSEHLGLELTEFGGAILNWQDDTAEDGGLTVWGTADPDGTWFAPSTATFMINYRVDDMDGMIEQLTKAGIPIQQGPDSHENGRFAWILDPEGNKVELWEPKLWDEKNKG</sequence>
<reference evidence="2 3" key="1">
    <citation type="submission" date="2015-09" db="EMBL/GenBank/DDBJ databases">
        <authorList>
            <consortium name="Swine Surveillance"/>
        </authorList>
    </citation>
    <scope>NUCLEOTIDE SEQUENCE [LARGE SCALE GENOMIC DNA]</scope>
    <source>
        <strain evidence="2 3">CECT 8399</strain>
    </source>
</reference>
<dbReference type="Gene3D" id="3.10.180.10">
    <property type="entry name" value="2,3-Dihydroxybiphenyl 1,2-Dioxygenase, domain 1"/>
    <property type="match status" value="1"/>
</dbReference>
<dbReference type="EMBL" id="CYSR01000031">
    <property type="protein sequence ID" value="CUI01538.1"/>
    <property type="molecule type" value="Genomic_DNA"/>
</dbReference>
<dbReference type="AlphaFoldDB" id="A0A0N7M561"/>
<dbReference type="PANTHER" id="PTHR33993:SF5">
    <property type="entry name" value="GLYOXALASE"/>
    <property type="match status" value="1"/>
</dbReference>
<dbReference type="PANTHER" id="PTHR33993">
    <property type="entry name" value="GLYOXALASE-RELATED"/>
    <property type="match status" value="1"/>
</dbReference>
<dbReference type="Proteomes" id="UP000051326">
    <property type="component" value="Unassembled WGS sequence"/>
</dbReference>
<name>A0A0N7M561_9RHOB</name>
<dbReference type="InterPro" id="IPR029068">
    <property type="entry name" value="Glyas_Bleomycin-R_OHBP_Dase"/>
</dbReference>
<dbReference type="RefSeq" id="WP_058287534.1">
    <property type="nucleotide sequence ID" value="NZ_CP081058.1"/>
</dbReference>
<dbReference type="SUPFAM" id="SSF54593">
    <property type="entry name" value="Glyoxalase/Bleomycin resistance protein/Dihydroxybiphenyl dioxygenase"/>
    <property type="match status" value="1"/>
</dbReference>
<gene>
    <name evidence="2" type="ORF">PHA8399_03683</name>
</gene>
<dbReference type="Pfam" id="PF00903">
    <property type="entry name" value="Glyoxalase"/>
    <property type="match status" value="1"/>
</dbReference>